<protein>
    <submittedName>
        <fullName evidence="1">Uncharacterized protein</fullName>
    </submittedName>
</protein>
<dbReference type="EMBL" id="JAIPUX010000521">
    <property type="protein sequence ID" value="KAH0626609.1"/>
    <property type="molecule type" value="Genomic_DNA"/>
</dbReference>
<sequence length="78" mass="8812">MGQTMSEHSKANKKGGIDCFSPDRSICLSIYVLKINESKSNFSMVINNYQHVLAMAFAIKEIHENSKILPNFTLGFWS</sequence>
<reference evidence="1 2" key="1">
    <citation type="journal article" date="2022" name="Gigascience">
        <title>A chromosome-level genome assembly and annotation of the desert horned lizard, Phrynosoma platyrhinos, provides insight into chromosomal rearrangements among reptiles.</title>
        <authorList>
            <person name="Koochekian N."/>
            <person name="Ascanio A."/>
            <person name="Farleigh K."/>
            <person name="Card D.C."/>
            <person name="Schield D.R."/>
            <person name="Castoe T.A."/>
            <person name="Jezkova T."/>
        </authorList>
    </citation>
    <scope>NUCLEOTIDE SEQUENCE [LARGE SCALE GENOMIC DNA]</scope>
    <source>
        <strain evidence="1">NK-2021</strain>
    </source>
</reference>
<accession>A0ABQ7TA60</accession>
<keyword evidence="2" id="KW-1185">Reference proteome</keyword>
<evidence type="ECO:0000313" key="2">
    <source>
        <dbReference type="Proteomes" id="UP000826234"/>
    </source>
</evidence>
<gene>
    <name evidence="1" type="ORF">JD844_001689</name>
</gene>
<dbReference type="Gene3D" id="3.40.50.2300">
    <property type="match status" value="1"/>
</dbReference>
<organism evidence="1 2">
    <name type="scientific">Phrynosoma platyrhinos</name>
    <name type="common">Desert horned lizard</name>
    <dbReference type="NCBI Taxonomy" id="52577"/>
    <lineage>
        <taxon>Eukaryota</taxon>
        <taxon>Metazoa</taxon>
        <taxon>Chordata</taxon>
        <taxon>Craniata</taxon>
        <taxon>Vertebrata</taxon>
        <taxon>Euteleostomi</taxon>
        <taxon>Lepidosauria</taxon>
        <taxon>Squamata</taxon>
        <taxon>Bifurcata</taxon>
        <taxon>Unidentata</taxon>
        <taxon>Episquamata</taxon>
        <taxon>Toxicofera</taxon>
        <taxon>Iguania</taxon>
        <taxon>Phrynosomatidae</taxon>
        <taxon>Phrynosomatinae</taxon>
        <taxon>Phrynosoma</taxon>
    </lineage>
</organism>
<proteinExistence type="predicted"/>
<dbReference type="InterPro" id="IPR028082">
    <property type="entry name" value="Peripla_BP_I"/>
</dbReference>
<comment type="caution">
    <text evidence="1">The sequence shown here is derived from an EMBL/GenBank/DDBJ whole genome shotgun (WGS) entry which is preliminary data.</text>
</comment>
<dbReference type="SUPFAM" id="SSF53822">
    <property type="entry name" value="Periplasmic binding protein-like I"/>
    <property type="match status" value="1"/>
</dbReference>
<dbReference type="Proteomes" id="UP000826234">
    <property type="component" value="Unassembled WGS sequence"/>
</dbReference>
<evidence type="ECO:0000313" key="1">
    <source>
        <dbReference type="EMBL" id="KAH0626609.1"/>
    </source>
</evidence>
<name>A0ABQ7TA60_PHRPL</name>